<evidence type="ECO:0000313" key="1">
    <source>
        <dbReference type="EMBL" id="MBS2554172.1"/>
    </source>
</evidence>
<accession>A0ABS5L765</accession>
<keyword evidence="2" id="KW-1185">Reference proteome</keyword>
<sequence length="298" mass="31266">MADTAVPDRDAMRSLAAALGDQANALAADGRVAEVRALWEDAIARLPDEASRARLTLAYAWYQALHGEVEHGIGLAAGLRECPVSPVLGQIRVLVRGRARDEPEAVERAWRAVTGSGLPDWADLTDEAIELTAEWVVAASWAQSKELFDSRVEQMGSRVIDMALQEIELGAPGLSSLTAIHRAVLALGGTAGYRALSDPRQAARVAAEAIAAGDWEALRACGTIERKAHGRAFLGGTHGVAADLMTGGDLEIGPAMAERVAGLAADAEPWERRRAVEDLAAIGDGPAAPLLALVAAIP</sequence>
<name>A0ABS5L765_9ACTN</name>
<dbReference type="Proteomes" id="UP000730482">
    <property type="component" value="Unassembled WGS sequence"/>
</dbReference>
<protein>
    <submittedName>
        <fullName evidence="1">Uncharacterized protein</fullName>
    </submittedName>
</protein>
<reference evidence="1 2" key="1">
    <citation type="submission" date="2020-02" db="EMBL/GenBank/DDBJ databases">
        <title>Acidophilic actinobacteria isolated from forest soil.</title>
        <authorList>
            <person name="Golinska P."/>
        </authorList>
    </citation>
    <scope>NUCLEOTIDE SEQUENCE [LARGE SCALE GENOMIC DNA]</scope>
    <source>
        <strain evidence="1 2">NL8</strain>
    </source>
</reference>
<organism evidence="1 2">
    <name type="scientific">Catenulispora pinistramenti</name>
    <dbReference type="NCBI Taxonomy" id="2705254"/>
    <lineage>
        <taxon>Bacteria</taxon>
        <taxon>Bacillati</taxon>
        <taxon>Actinomycetota</taxon>
        <taxon>Actinomycetes</taxon>
        <taxon>Catenulisporales</taxon>
        <taxon>Catenulisporaceae</taxon>
        <taxon>Catenulispora</taxon>
    </lineage>
</organism>
<evidence type="ECO:0000313" key="2">
    <source>
        <dbReference type="Proteomes" id="UP000730482"/>
    </source>
</evidence>
<comment type="caution">
    <text evidence="1">The sequence shown here is derived from an EMBL/GenBank/DDBJ whole genome shotgun (WGS) entry which is preliminary data.</text>
</comment>
<dbReference type="RefSeq" id="WP_212021390.1">
    <property type="nucleotide sequence ID" value="NZ_JAAFYZ010000329.1"/>
</dbReference>
<proteinExistence type="predicted"/>
<dbReference type="EMBL" id="JAAFYZ010000329">
    <property type="protein sequence ID" value="MBS2554172.1"/>
    <property type="molecule type" value="Genomic_DNA"/>
</dbReference>
<gene>
    <name evidence="1" type="ORF">KGQ19_45695</name>
</gene>